<dbReference type="CDD" id="cd01461">
    <property type="entry name" value="vWA_interalpha_trypsin_inhibitor"/>
    <property type="match status" value="1"/>
</dbReference>
<feature type="domain" description="VWFA" evidence="1">
    <location>
        <begin position="325"/>
        <end position="502"/>
    </location>
</feature>
<dbReference type="InterPro" id="IPR036465">
    <property type="entry name" value="vWFA_dom_sf"/>
</dbReference>
<dbReference type="STRING" id="3988.B9T3A5"/>
<dbReference type="eggNOG" id="ENOG502QSCC">
    <property type="taxonomic scope" value="Eukaryota"/>
</dbReference>
<dbReference type="Gene3D" id="3.40.50.410">
    <property type="entry name" value="von Willebrand factor, type A domain"/>
    <property type="match status" value="1"/>
</dbReference>
<protein>
    <submittedName>
        <fullName evidence="2">Inter-alpha-trypsin inhibitor heavy chain, putative</fullName>
    </submittedName>
</protein>
<dbReference type="Pfam" id="PF13768">
    <property type="entry name" value="VWA_3"/>
    <property type="match status" value="1"/>
</dbReference>
<dbReference type="InterPro" id="IPR002035">
    <property type="entry name" value="VWF_A"/>
</dbReference>
<dbReference type="KEGG" id="rcu:8279026"/>
<dbReference type="FunCoup" id="B9T3A5">
    <property type="interactions" value="2"/>
</dbReference>
<dbReference type="EMBL" id="EQ974409">
    <property type="protein sequence ID" value="EEF29655.1"/>
    <property type="molecule type" value="Genomic_DNA"/>
</dbReference>
<organism evidence="2 3">
    <name type="scientific">Ricinus communis</name>
    <name type="common">Castor bean</name>
    <dbReference type="NCBI Taxonomy" id="3988"/>
    <lineage>
        <taxon>Eukaryota</taxon>
        <taxon>Viridiplantae</taxon>
        <taxon>Streptophyta</taxon>
        <taxon>Embryophyta</taxon>
        <taxon>Tracheophyta</taxon>
        <taxon>Spermatophyta</taxon>
        <taxon>Magnoliopsida</taxon>
        <taxon>eudicotyledons</taxon>
        <taxon>Gunneridae</taxon>
        <taxon>Pentapetalae</taxon>
        <taxon>rosids</taxon>
        <taxon>fabids</taxon>
        <taxon>Malpighiales</taxon>
        <taxon>Euphorbiaceae</taxon>
        <taxon>Acalyphoideae</taxon>
        <taxon>Acalypheae</taxon>
        <taxon>Ricinus</taxon>
    </lineage>
</organism>
<evidence type="ECO:0000259" key="1">
    <source>
        <dbReference type="PROSITE" id="PS50234"/>
    </source>
</evidence>
<keyword evidence="3" id="KW-1185">Reference proteome</keyword>
<dbReference type="SUPFAM" id="SSF53300">
    <property type="entry name" value="vWA-like"/>
    <property type="match status" value="1"/>
</dbReference>
<reference evidence="3" key="1">
    <citation type="journal article" date="2010" name="Nat. Biotechnol.">
        <title>Draft genome sequence of the oilseed species Ricinus communis.</title>
        <authorList>
            <person name="Chan A.P."/>
            <person name="Crabtree J."/>
            <person name="Zhao Q."/>
            <person name="Lorenzi H."/>
            <person name="Orvis J."/>
            <person name="Puiu D."/>
            <person name="Melake-Berhan A."/>
            <person name="Jones K.M."/>
            <person name="Redman J."/>
            <person name="Chen G."/>
            <person name="Cahoon E.B."/>
            <person name="Gedil M."/>
            <person name="Stanke M."/>
            <person name="Haas B.J."/>
            <person name="Wortman J.R."/>
            <person name="Fraser-Liggett C.M."/>
            <person name="Ravel J."/>
            <person name="Rabinowicz P.D."/>
        </authorList>
    </citation>
    <scope>NUCLEOTIDE SEQUENCE [LARGE SCALE GENOMIC DNA]</scope>
    <source>
        <strain evidence="3">cv. Hale</strain>
    </source>
</reference>
<dbReference type="PANTHER" id="PTHR46503">
    <property type="entry name" value="INTER-ALPHA-TRYPSIN INHIBITOR HEAVY CHAIN-LIKE PROTEIN"/>
    <property type="match status" value="1"/>
</dbReference>
<evidence type="ECO:0000313" key="2">
    <source>
        <dbReference type="EMBL" id="EEF29655.1"/>
    </source>
</evidence>
<sequence>MAEEFGTCVDYGLRLSKRIYYGKELPPAPEPEMSKTVSWESYLPTAVMVYAVVPEPEAVDNPDVPSYQPYVHGRCQPPALIPLQMHGVAMDVDCCLDYANVSFNGKWRVHCVKTSRKCDCRIAVPMGEQGSILGLEVDITGGSYHSQLIIAKETIDKGKTSKGGDGRYLKGSIYTFKIPQVVGGTTISVKVTWSQKLTYNEGQFCLNIPFSFPAFVNPVAKKITKREKILLNVNSGVSKEILFRCTSHALKELRREVGKMAFLYEEEVTTWSIADLNFSYTVVSEDLFGEVFLQSPLLRDIDERQMFCFYLFPGNKQSRKAFRKDVIFIIDISGSMKGGPLENAKNALMSSLSKLNSEDSFNIIAFNDETYLFSSLMEPATKEALSKASLWLNDNLTAGGGTNIMVPLKQAMKLLAQTTDSIPLIFLITDGAVQDEREICNFVKGSLTSGGPISPRICSFGIGAYCNHYFLQMLAQIGRGYFDSAYDADSVDFRMQRLFTTASSVILANVTVDALEHLDSLELLPFRIPDLSCGTPLVVSGRYNGKFPDSVKISGILADMSNFTIELKTQKAKDVQLDKVIARRQIDVLTANAWMSESKDLEQKVAKMSIQTRVPSEYTHMILHRTYTGDKEPETILMQEVLNKINPLKQVKSERDKTVMLGNLGVGFGNLKATAANIPPGTDAIKSPDATEKIVKAASGCCSRLLDRFCCMCFIQTCSSMNDQCAIVLSQLCAALACFECVNCCFEICECG</sequence>
<gene>
    <name evidence="2" type="ORF">RCOM_0391810</name>
</gene>
<proteinExistence type="predicted"/>
<dbReference type="OMA" id="CIGCCFE"/>
<dbReference type="AlphaFoldDB" id="B9T3A5"/>
<accession>B9T3A5</accession>
<name>B9T3A5_RICCO</name>
<dbReference type="SMART" id="SM00327">
    <property type="entry name" value="VWA"/>
    <property type="match status" value="1"/>
</dbReference>
<dbReference type="Proteomes" id="UP000008311">
    <property type="component" value="Unassembled WGS sequence"/>
</dbReference>
<dbReference type="OrthoDB" id="1729737at2759"/>
<dbReference type="PROSITE" id="PS50234">
    <property type="entry name" value="VWFA"/>
    <property type="match status" value="1"/>
</dbReference>
<dbReference type="InParanoid" id="B9T3A5"/>
<evidence type="ECO:0000313" key="3">
    <source>
        <dbReference type="Proteomes" id="UP000008311"/>
    </source>
</evidence>
<dbReference type="PANTHER" id="PTHR46503:SF9">
    <property type="entry name" value="INTER ALPHA-TRYPSIN INHIBITOR, HEAVY CHAIN-LIKE PROTEIN"/>
    <property type="match status" value="1"/>
</dbReference>